<evidence type="ECO:0000313" key="3">
    <source>
        <dbReference type="Proteomes" id="UP000664132"/>
    </source>
</evidence>
<comment type="caution">
    <text evidence="2">The sequence shown here is derived from an EMBL/GenBank/DDBJ whole genome shotgun (WGS) entry which is preliminary data.</text>
</comment>
<feature type="region of interest" description="Disordered" evidence="1">
    <location>
        <begin position="148"/>
        <end position="179"/>
    </location>
</feature>
<gene>
    <name evidence="2" type="ORF">IFR04_014152</name>
</gene>
<evidence type="ECO:0000313" key="2">
    <source>
        <dbReference type="EMBL" id="KAG4412721.1"/>
    </source>
</evidence>
<organism evidence="2 3">
    <name type="scientific">Cadophora malorum</name>
    <dbReference type="NCBI Taxonomy" id="108018"/>
    <lineage>
        <taxon>Eukaryota</taxon>
        <taxon>Fungi</taxon>
        <taxon>Dikarya</taxon>
        <taxon>Ascomycota</taxon>
        <taxon>Pezizomycotina</taxon>
        <taxon>Leotiomycetes</taxon>
        <taxon>Helotiales</taxon>
        <taxon>Ploettnerulaceae</taxon>
        <taxon>Cadophora</taxon>
    </lineage>
</organism>
<sequence length="179" mass="19938">MFRWKRRGRYGSGLSARSWILSAVQEDAVSDDKRGGSSEEHVLELVLTSAILCEPRGWDMPPVLGQEFQSQAYQKAMVLVMLKVKGTYRRIHSDADNSSSHSLTLEESCFSDADEEDYHMIHIQAPETIAKPPASVLYRANDGRLGVRRYKTADPPSTKEPATSILASELRPSGLQGMQ</sequence>
<proteinExistence type="predicted"/>
<evidence type="ECO:0000256" key="1">
    <source>
        <dbReference type="SAM" id="MobiDB-lite"/>
    </source>
</evidence>
<accession>A0A8H7VZS7</accession>
<name>A0A8H7VZS7_9HELO</name>
<protein>
    <submittedName>
        <fullName evidence="2">Uncharacterized protein</fullName>
    </submittedName>
</protein>
<dbReference type="AlphaFoldDB" id="A0A8H7VZS7"/>
<keyword evidence="3" id="KW-1185">Reference proteome</keyword>
<dbReference type="Proteomes" id="UP000664132">
    <property type="component" value="Unassembled WGS sequence"/>
</dbReference>
<dbReference type="OrthoDB" id="3800738at2759"/>
<dbReference type="EMBL" id="JAFJYH010000359">
    <property type="protein sequence ID" value="KAG4412721.1"/>
    <property type="molecule type" value="Genomic_DNA"/>
</dbReference>
<reference evidence="2" key="1">
    <citation type="submission" date="2021-02" db="EMBL/GenBank/DDBJ databases">
        <title>Genome sequence Cadophora malorum strain M34.</title>
        <authorList>
            <person name="Stefanovic E."/>
            <person name="Vu D."/>
            <person name="Scully C."/>
            <person name="Dijksterhuis J."/>
            <person name="Roader J."/>
            <person name="Houbraken J."/>
        </authorList>
    </citation>
    <scope>NUCLEOTIDE SEQUENCE</scope>
    <source>
        <strain evidence="2">M34</strain>
    </source>
</reference>